<evidence type="ECO:0000313" key="2">
    <source>
        <dbReference type="EMBL" id="PVH93848.1"/>
    </source>
</evidence>
<evidence type="ECO:0008006" key="4">
    <source>
        <dbReference type="Google" id="ProtNLM"/>
    </source>
</evidence>
<gene>
    <name evidence="2" type="ORF">DM02DRAFT_211630</name>
</gene>
<sequence length="101" mass="10738">MRIPSAGLGRIVWCLLQGFVNILGSPGEPLLHPSNGWQHTQTNSSTSDQIAVFPNAKIMHGGHGCLQLATAMTSAAMQEYSPSPGLTRLCRLGDRVALLKG</sequence>
<dbReference type="Proteomes" id="UP000244855">
    <property type="component" value="Unassembled WGS sequence"/>
</dbReference>
<accession>A0A2V1D742</accession>
<evidence type="ECO:0000256" key="1">
    <source>
        <dbReference type="SAM" id="SignalP"/>
    </source>
</evidence>
<feature type="signal peptide" evidence="1">
    <location>
        <begin position="1"/>
        <end position="24"/>
    </location>
</feature>
<reference evidence="2 3" key="1">
    <citation type="journal article" date="2018" name="Sci. Rep.">
        <title>Comparative genomics provides insights into the lifestyle and reveals functional heterogeneity of dark septate endophytic fungi.</title>
        <authorList>
            <person name="Knapp D.G."/>
            <person name="Nemeth J.B."/>
            <person name="Barry K."/>
            <person name="Hainaut M."/>
            <person name="Henrissat B."/>
            <person name="Johnson J."/>
            <person name="Kuo A."/>
            <person name="Lim J.H.P."/>
            <person name="Lipzen A."/>
            <person name="Nolan M."/>
            <person name="Ohm R.A."/>
            <person name="Tamas L."/>
            <person name="Grigoriev I.V."/>
            <person name="Spatafora J.W."/>
            <person name="Nagy L.G."/>
            <person name="Kovacs G.M."/>
        </authorList>
    </citation>
    <scope>NUCLEOTIDE SEQUENCE [LARGE SCALE GENOMIC DNA]</scope>
    <source>
        <strain evidence="2 3">DSE2036</strain>
    </source>
</reference>
<dbReference type="EMBL" id="KZ805564">
    <property type="protein sequence ID" value="PVH93848.1"/>
    <property type="molecule type" value="Genomic_DNA"/>
</dbReference>
<keyword evidence="3" id="KW-1185">Reference proteome</keyword>
<protein>
    <recommendedName>
        <fullName evidence="4">Secreted protein</fullName>
    </recommendedName>
</protein>
<evidence type="ECO:0000313" key="3">
    <source>
        <dbReference type="Proteomes" id="UP000244855"/>
    </source>
</evidence>
<dbReference type="AlphaFoldDB" id="A0A2V1D742"/>
<keyword evidence="1" id="KW-0732">Signal</keyword>
<proteinExistence type="predicted"/>
<name>A0A2V1D742_9PLEO</name>
<feature type="chain" id="PRO_5015960163" description="Secreted protein" evidence="1">
    <location>
        <begin position="25"/>
        <end position="101"/>
    </location>
</feature>
<organism evidence="2 3">
    <name type="scientific">Periconia macrospinosa</name>
    <dbReference type="NCBI Taxonomy" id="97972"/>
    <lineage>
        <taxon>Eukaryota</taxon>
        <taxon>Fungi</taxon>
        <taxon>Dikarya</taxon>
        <taxon>Ascomycota</taxon>
        <taxon>Pezizomycotina</taxon>
        <taxon>Dothideomycetes</taxon>
        <taxon>Pleosporomycetidae</taxon>
        <taxon>Pleosporales</taxon>
        <taxon>Massarineae</taxon>
        <taxon>Periconiaceae</taxon>
        <taxon>Periconia</taxon>
    </lineage>
</organism>